<keyword evidence="1" id="KW-0732">Signal</keyword>
<accession>A0AAW7Z483</accession>
<evidence type="ECO:0000313" key="2">
    <source>
        <dbReference type="EMBL" id="AMJ74863.1"/>
    </source>
</evidence>
<evidence type="ECO:0000313" key="3">
    <source>
        <dbReference type="EMBL" id="MDO6577268.1"/>
    </source>
</evidence>
<sequence length="276" mass="31336">MKYLVLPSLALATYVISALLTAAPSLATSVITNLDTHSSTAELDSHTTSNLDTHTKCELEAGNLKADYTVTTRRGFTLGNSTEISLLRYNNTVAHQYPKVGITETWTMVRNKLIKPVRYFDKHERAIEYQPGESIHGRIEKDFSFRYQLISNTLLNKMTLERSEGKGCMRIEYLTYQNNKVDMVLALLPELKLIQQFRVIEKNTTREWSLVSVDHNLNLEAFFESRDKYKATDYADIGDDHTDPFLTNMVNQGFIEAGASGFYDQNGNVIGEGHRH</sequence>
<gene>
    <name evidence="2" type="ORF">AVL57_13360</name>
    <name evidence="3" type="ORF">Q4527_07680</name>
</gene>
<dbReference type="Proteomes" id="UP001170717">
    <property type="component" value="Unassembled WGS sequence"/>
</dbReference>
<keyword evidence="4" id="KW-1185">Reference proteome</keyword>
<feature type="chain" id="PRO_5043577799" description="DUF3108 domain-containing protein" evidence="1">
    <location>
        <begin position="28"/>
        <end position="276"/>
    </location>
</feature>
<evidence type="ECO:0000313" key="5">
    <source>
        <dbReference type="Proteomes" id="UP001170717"/>
    </source>
</evidence>
<dbReference type="EMBL" id="JAUOQI010000004">
    <property type="protein sequence ID" value="MDO6577268.1"/>
    <property type="molecule type" value="Genomic_DNA"/>
</dbReference>
<proteinExistence type="predicted"/>
<organism evidence="3 5">
    <name type="scientific">Alteromonas stellipolaris</name>
    <dbReference type="NCBI Taxonomy" id="233316"/>
    <lineage>
        <taxon>Bacteria</taxon>
        <taxon>Pseudomonadati</taxon>
        <taxon>Pseudomonadota</taxon>
        <taxon>Gammaproteobacteria</taxon>
        <taxon>Alteromonadales</taxon>
        <taxon>Alteromonadaceae</taxon>
        <taxon>Alteromonas/Salinimonas group</taxon>
        <taxon>Alteromonas</taxon>
    </lineage>
</organism>
<name>A0AAW7Z483_9ALTE</name>
<dbReference type="AlphaFoldDB" id="A0AAW7Z483"/>
<dbReference type="KEGG" id="asq:AVL57_13360"/>
<dbReference type="EMBL" id="CP013926">
    <property type="protein sequence ID" value="AMJ74863.1"/>
    <property type="molecule type" value="Genomic_DNA"/>
</dbReference>
<evidence type="ECO:0000313" key="4">
    <source>
        <dbReference type="Proteomes" id="UP000056750"/>
    </source>
</evidence>
<dbReference type="RefSeq" id="WP_057791011.1">
    <property type="nucleotide sequence ID" value="NZ_CAXIBE010000028.1"/>
</dbReference>
<evidence type="ECO:0008006" key="6">
    <source>
        <dbReference type="Google" id="ProtNLM"/>
    </source>
</evidence>
<feature type="signal peptide" evidence="1">
    <location>
        <begin position="1"/>
        <end position="27"/>
    </location>
</feature>
<reference evidence="3" key="2">
    <citation type="submission" date="2023-07" db="EMBL/GenBank/DDBJ databases">
        <title>Genome content predicts the carbon catabolic preferences of heterotrophic bacteria.</title>
        <authorList>
            <person name="Gralka M."/>
        </authorList>
    </citation>
    <scope>NUCLEOTIDE SEQUENCE</scope>
    <source>
        <strain evidence="3">F2M12</strain>
    </source>
</reference>
<dbReference type="Proteomes" id="UP000056750">
    <property type="component" value="Chromosome"/>
</dbReference>
<protein>
    <recommendedName>
        <fullName evidence="6">DUF3108 domain-containing protein</fullName>
    </recommendedName>
</protein>
<evidence type="ECO:0000256" key="1">
    <source>
        <dbReference type="SAM" id="SignalP"/>
    </source>
</evidence>
<reference evidence="2 4" key="1">
    <citation type="submission" date="2015-12" db="EMBL/GenBank/DDBJ databases">
        <title>Intraspecies pangenome expansion in the marine bacterium Alteromonas.</title>
        <authorList>
            <person name="Lopez-Perez M."/>
            <person name="Rodriguez-Valera F."/>
        </authorList>
    </citation>
    <scope>NUCLEOTIDE SEQUENCE [LARGE SCALE GENOMIC DNA]</scope>
    <source>
        <strain evidence="2 4">LMG 21861</strain>
    </source>
</reference>